<accession>I6Z494</accession>
<dbReference type="STRING" id="1191523.MROS_0697"/>
<dbReference type="Proteomes" id="UP000009011">
    <property type="component" value="Chromosome"/>
</dbReference>
<dbReference type="RefSeq" id="WP_014855376.1">
    <property type="nucleotide sequence ID" value="NC_018178.1"/>
</dbReference>
<evidence type="ECO:0000313" key="2">
    <source>
        <dbReference type="Proteomes" id="UP000009011"/>
    </source>
</evidence>
<dbReference type="EMBL" id="CP003557">
    <property type="protein sequence ID" value="AFN73940.1"/>
    <property type="molecule type" value="Genomic_DNA"/>
</dbReference>
<evidence type="ECO:0008006" key="3">
    <source>
        <dbReference type="Google" id="ProtNLM"/>
    </source>
</evidence>
<gene>
    <name evidence="1" type="ordered locus">MROS_0697</name>
</gene>
<protein>
    <recommendedName>
        <fullName evidence="3">DUF4905 domain-containing protein</fullName>
    </recommendedName>
</protein>
<dbReference type="OrthoDB" id="597091at2"/>
<dbReference type="Pfam" id="PF16248">
    <property type="entry name" value="DUF4905"/>
    <property type="match status" value="1"/>
</dbReference>
<dbReference type="HOGENOM" id="CLU_1052817_0_0_10"/>
<name>I6Z494_MELRP</name>
<evidence type="ECO:0000313" key="1">
    <source>
        <dbReference type="EMBL" id="AFN73940.1"/>
    </source>
</evidence>
<dbReference type="KEGG" id="mro:MROS_0697"/>
<proteinExistence type="predicted"/>
<sequence length="271" mass="32608">MNINKHFTVKSNWQIWRILISESDYLVLESRDKDTKEASFHSYHLETGKPLFENFQPDEKYYVGIETIYKDILYFHKYPKPDLPNHKGIAAFDIVTSEMLWDNEEYSFLFAHNEKLYCFKQGFDERYFYTVDYKTGEMLEDIGSDYRKINALRMEADRQNNFDDYIFPKLDFDESEFKPLILDNLKNPEVHGNIEYATFDNLLMFNYHLKEGGEFYTNYFRIIDLKNHNTLFEEALNKKSGSLFTDSFFIYKNYLILLKEKNGLIIYKLEM</sequence>
<reference evidence="1 2" key="1">
    <citation type="journal article" date="2013" name="PLoS ONE">
        <title>Genomic analysis of Melioribacter roseus, facultatively anaerobic organotrophic bacterium representing a novel deep lineage within Bacteriodetes/Chlorobi group.</title>
        <authorList>
            <person name="Kadnikov V.V."/>
            <person name="Mardanov A.V."/>
            <person name="Podosokorskaya O.A."/>
            <person name="Gavrilov S.N."/>
            <person name="Kublanov I.V."/>
            <person name="Beletsky A.V."/>
            <person name="Bonch-Osmolovskaya E.A."/>
            <person name="Ravin N.V."/>
        </authorList>
    </citation>
    <scope>NUCLEOTIDE SEQUENCE [LARGE SCALE GENOMIC DNA]</scope>
    <source>
        <strain evidence="2">JCM 17771 / P3M-2</strain>
    </source>
</reference>
<dbReference type="InterPro" id="IPR032595">
    <property type="entry name" value="DUF4905"/>
</dbReference>
<dbReference type="AlphaFoldDB" id="I6Z494"/>
<dbReference type="PATRIC" id="fig|1191523.3.peg.729"/>
<organism evidence="1 2">
    <name type="scientific">Melioribacter roseus (strain DSM 23840 / JCM 17771 / VKM B-2668 / P3M-2)</name>
    <dbReference type="NCBI Taxonomy" id="1191523"/>
    <lineage>
        <taxon>Bacteria</taxon>
        <taxon>Pseudomonadati</taxon>
        <taxon>Ignavibacteriota</taxon>
        <taxon>Ignavibacteria</taxon>
        <taxon>Ignavibacteriales</taxon>
        <taxon>Melioribacteraceae</taxon>
        <taxon>Melioribacter</taxon>
    </lineage>
</organism>
<keyword evidence="2" id="KW-1185">Reference proteome</keyword>
<dbReference type="eggNOG" id="ENOG5032UCS">
    <property type="taxonomic scope" value="Bacteria"/>
</dbReference>